<dbReference type="NCBIfam" id="TIGR01714">
    <property type="entry name" value="phage_rep_org_N"/>
    <property type="match status" value="1"/>
</dbReference>
<organism evidence="5 7">
    <name type="scientific">Vagococcus xieshaowenii</name>
    <dbReference type="NCBI Taxonomy" id="2562451"/>
    <lineage>
        <taxon>Bacteria</taxon>
        <taxon>Bacillati</taxon>
        <taxon>Bacillota</taxon>
        <taxon>Bacilli</taxon>
        <taxon>Lactobacillales</taxon>
        <taxon>Enterococcaceae</taxon>
        <taxon>Vagococcus</taxon>
    </lineage>
</organism>
<dbReference type="NCBIfam" id="TIGR02220">
    <property type="entry name" value="phg_TIGR02220"/>
    <property type="match status" value="1"/>
</dbReference>
<evidence type="ECO:0008006" key="8">
    <source>
        <dbReference type="Google" id="ProtNLM"/>
    </source>
</evidence>
<dbReference type="AlphaFoldDB" id="A0AAJ5EH13"/>
<dbReference type="Proteomes" id="UP000297725">
    <property type="component" value="Unassembled WGS sequence"/>
</dbReference>
<evidence type="ECO:0000256" key="1">
    <source>
        <dbReference type="SAM" id="MobiDB-lite"/>
    </source>
</evidence>
<evidence type="ECO:0000313" key="7">
    <source>
        <dbReference type="Proteomes" id="UP000297725"/>
    </source>
</evidence>
<evidence type="ECO:0000259" key="3">
    <source>
        <dbReference type="Pfam" id="PF09681"/>
    </source>
</evidence>
<evidence type="ECO:0000313" key="5">
    <source>
        <dbReference type="EMBL" id="TFZ43313.1"/>
    </source>
</evidence>
<evidence type="ECO:0000259" key="2">
    <source>
        <dbReference type="Pfam" id="PF09524"/>
    </source>
</evidence>
<dbReference type="InterPro" id="IPR011741">
    <property type="entry name" value="Phg_2220_C"/>
</dbReference>
<reference evidence="4 6" key="2">
    <citation type="journal article" date="2020" name="Int. J. Syst. Evol. Microbiol.">
        <title>Vagococcus xieshaowenii sp. nov., isolated from snow finch (Montifringilla taczanowskii) cloacal content.</title>
        <authorList>
            <person name="Ge Y."/>
            <person name="Yang J."/>
            <person name="Lai X.H."/>
            <person name="Zhang G."/>
            <person name="Jin D."/>
            <person name="Lu S."/>
            <person name="Wang B."/>
            <person name="Huang Y."/>
            <person name="Huang Y."/>
            <person name="Ren Z."/>
            <person name="Zhang X."/>
            <person name="Xu J."/>
        </authorList>
    </citation>
    <scope>NUCLEOTIDE SEQUENCE [LARGE SCALE GENOMIC DNA]</scope>
    <source>
        <strain evidence="6">personal::cf-49</strain>
        <strain evidence="4">Personal::cf-49</strain>
    </source>
</reference>
<dbReference type="Proteomes" id="UP000296883">
    <property type="component" value="Chromosome"/>
</dbReference>
<dbReference type="Pfam" id="PF09524">
    <property type="entry name" value="Phg_2220_C"/>
    <property type="match status" value="1"/>
</dbReference>
<feature type="domain" description="Phage conserved hypothetical protein C-terminal" evidence="2">
    <location>
        <begin position="204"/>
        <end position="274"/>
    </location>
</feature>
<dbReference type="Pfam" id="PF09681">
    <property type="entry name" value="Phage_rep_org_N"/>
    <property type="match status" value="1"/>
</dbReference>
<dbReference type="InterPro" id="IPR010056">
    <property type="entry name" value="Phage_rep_org__N"/>
</dbReference>
<feature type="compositionally biased region" description="Basic and acidic residues" evidence="1">
    <location>
        <begin position="176"/>
        <end position="188"/>
    </location>
</feature>
<protein>
    <recommendedName>
        <fullName evidence="8">Phage replisome organiser N-terminal domain-containing protein</fullName>
    </recommendedName>
</protein>
<feature type="compositionally biased region" description="Polar residues" evidence="1">
    <location>
        <begin position="141"/>
        <end position="152"/>
    </location>
</feature>
<dbReference type="EMBL" id="CP038865">
    <property type="protein sequence ID" value="QCA28895.1"/>
    <property type="molecule type" value="Genomic_DNA"/>
</dbReference>
<keyword evidence="6" id="KW-1185">Reference proteome</keyword>
<proteinExistence type="predicted"/>
<dbReference type="EMBL" id="SRHU01000002">
    <property type="protein sequence ID" value="TFZ43313.1"/>
    <property type="molecule type" value="Genomic_DNA"/>
</dbReference>
<sequence>MLLTKYKNDPKKKRYYWLQLKEDFFNQKEIKLLRKIAGGDTFTIIYLKMLLLSLKDEGKLYFEAIGDDFIEEVALAIDESMEDVSVTISFLQKKKLIEIVEEDEYFLNRVPDMVGSEAYSTERSRRHRAKKRIENNAEVLQSNGEALQCNSNETDRNEEKRRDREREEIDIEIDIDIEREVEQEERKQATSSPSSPHQSTINQVIDYLNEKTNGVYKASDDNVKLITSQIENGYTFDDFKQVIMIKTTEWLYDDKMNKYLRPSTLFGNKMGDYLSEAYRSKNSTSIYKPPKVTVPDEWRYPDDGDNTGVHF</sequence>
<feature type="compositionally biased region" description="Polar residues" evidence="1">
    <location>
        <begin position="189"/>
        <end position="200"/>
    </location>
</feature>
<evidence type="ECO:0000313" key="4">
    <source>
        <dbReference type="EMBL" id="QCA28895.1"/>
    </source>
</evidence>
<name>A0AAJ5EH13_9ENTE</name>
<feature type="domain" description="Phage replisome organiser N-terminal" evidence="3">
    <location>
        <begin position="17"/>
        <end position="132"/>
    </location>
</feature>
<evidence type="ECO:0000313" key="6">
    <source>
        <dbReference type="Proteomes" id="UP000296883"/>
    </source>
</evidence>
<gene>
    <name evidence="5" type="ORF">E4031_00385</name>
    <name evidence="4" type="ORF">E4Z98_06015</name>
</gene>
<accession>A0AAJ5EH13</accession>
<reference evidence="5 7" key="1">
    <citation type="submission" date="2019-03" db="EMBL/GenBank/DDBJ databases">
        <title>Vagococcus sp. was isolated fron gut of Carduelis flavirostris.</title>
        <authorList>
            <person name="Ge Y."/>
        </authorList>
    </citation>
    <scope>NUCLEOTIDE SEQUENCE [LARGE SCALE GENOMIC DNA]</scope>
    <source>
        <strain evidence="5 7">CF-210</strain>
    </source>
</reference>
<feature type="compositionally biased region" description="Basic and acidic residues" evidence="1">
    <location>
        <begin position="153"/>
        <end position="167"/>
    </location>
</feature>
<feature type="region of interest" description="Disordered" evidence="1">
    <location>
        <begin position="141"/>
        <end position="200"/>
    </location>
</feature>